<organism evidence="13 14">
    <name type="scientific">Balneatrix alpica</name>
    <dbReference type="NCBI Taxonomy" id="75684"/>
    <lineage>
        <taxon>Bacteria</taxon>
        <taxon>Pseudomonadati</taxon>
        <taxon>Pseudomonadota</taxon>
        <taxon>Gammaproteobacteria</taxon>
        <taxon>Oceanospirillales</taxon>
        <taxon>Balneatrichaceae</taxon>
        <taxon>Balneatrix</taxon>
    </lineage>
</organism>
<dbReference type="GO" id="GO:0004798">
    <property type="term" value="F:dTMP kinase activity"/>
    <property type="evidence" value="ECO:0007669"/>
    <property type="project" value="UniProtKB-EC"/>
</dbReference>
<feature type="domain" description="Thymidylate kinase-like" evidence="12">
    <location>
        <begin position="8"/>
        <end position="197"/>
    </location>
</feature>
<name>A0ABV5Z7B7_9GAMM</name>
<comment type="similarity">
    <text evidence="1 11">Belongs to the thymidylate kinase family.</text>
</comment>
<evidence type="ECO:0000256" key="3">
    <source>
        <dbReference type="ARBA" id="ARBA00017144"/>
    </source>
</evidence>
<dbReference type="SUPFAM" id="SSF52540">
    <property type="entry name" value="P-loop containing nucleoside triphosphate hydrolases"/>
    <property type="match status" value="1"/>
</dbReference>
<evidence type="ECO:0000256" key="9">
    <source>
        <dbReference type="ARBA" id="ARBA00029962"/>
    </source>
</evidence>
<dbReference type="InterPro" id="IPR039430">
    <property type="entry name" value="Thymidylate_kin-like_dom"/>
</dbReference>
<evidence type="ECO:0000256" key="7">
    <source>
        <dbReference type="ARBA" id="ARBA00022777"/>
    </source>
</evidence>
<evidence type="ECO:0000256" key="10">
    <source>
        <dbReference type="ARBA" id="ARBA00048743"/>
    </source>
</evidence>
<evidence type="ECO:0000256" key="11">
    <source>
        <dbReference type="HAMAP-Rule" id="MF_00165"/>
    </source>
</evidence>
<evidence type="ECO:0000313" key="13">
    <source>
        <dbReference type="EMBL" id="MFB9885130.1"/>
    </source>
</evidence>
<dbReference type="HAMAP" id="MF_00165">
    <property type="entry name" value="Thymidylate_kinase"/>
    <property type="match status" value="1"/>
</dbReference>
<evidence type="ECO:0000256" key="6">
    <source>
        <dbReference type="ARBA" id="ARBA00022741"/>
    </source>
</evidence>
<reference evidence="13 14" key="1">
    <citation type="submission" date="2024-09" db="EMBL/GenBank/DDBJ databases">
        <authorList>
            <person name="Sun Q."/>
            <person name="Mori K."/>
        </authorList>
    </citation>
    <scope>NUCLEOTIDE SEQUENCE [LARGE SCALE GENOMIC DNA]</scope>
    <source>
        <strain evidence="13 14">ATCC 51285</strain>
    </source>
</reference>
<evidence type="ECO:0000256" key="1">
    <source>
        <dbReference type="ARBA" id="ARBA00009776"/>
    </source>
</evidence>
<dbReference type="Proteomes" id="UP001589628">
    <property type="component" value="Unassembled WGS sequence"/>
</dbReference>
<keyword evidence="6 11" id="KW-0547">Nucleotide-binding</keyword>
<evidence type="ECO:0000259" key="12">
    <source>
        <dbReference type="Pfam" id="PF02223"/>
    </source>
</evidence>
<dbReference type="InterPro" id="IPR027417">
    <property type="entry name" value="P-loop_NTPase"/>
</dbReference>
<keyword evidence="4 11" id="KW-0808">Transferase</keyword>
<sequence>MKGVFITLEGVEGAGKSSALATIQAWLDQHGLNYVLTREPGGTPLAEQIRELMLSPRQEKVADLTELLLVFAARAQHIETKIRPHLLAGEWVVSDRFTDASFAYQGGGRGLPLPLLEQLELYVQGETRPDLTLLLDLPAEIGLARAQARGAQDRIEQEQISFFNRVRETYRARANAEPQRFRVIDASQTLAQVQVAISAALDSWYAQFRA</sequence>
<dbReference type="InterPro" id="IPR018094">
    <property type="entry name" value="Thymidylate_kinase"/>
</dbReference>
<dbReference type="Gene3D" id="3.40.50.300">
    <property type="entry name" value="P-loop containing nucleotide triphosphate hydrolases"/>
    <property type="match status" value="1"/>
</dbReference>
<evidence type="ECO:0000256" key="5">
    <source>
        <dbReference type="ARBA" id="ARBA00022727"/>
    </source>
</evidence>
<keyword evidence="5 11" id="KW-0545">Nucleotide biosynthesis</keyword>
<dbReference type="CDD" id="cd01672">
    <property type="entry name" value="TMPK"/>
    <property type="match status" value="1"/>
</dbReference>
<comment type="caution">
    <text evidence="13">The sequence shown here is derived from an EMBL/GenBank/DDBJ whole genome shotgun (WGS) entry which is preliminary data.</text>
</comment>
<dbReference type="EC" id="2.7.4.9" evidence="2 11"/>
<keyword evidence="14" id="KW-1185">Reference proteome</keyword>
<proteinExistence type="inferred from homology"/>
<dbReference type="NCBIfam" id="TIGR00041">
    <property type="entry name" value="DTMP_kinase"/>
    <property type="match status" value="1"/>
</dbReference>
<dbReference type="PANTHER" id="PTHR10344:SF4">
    <property type="entry name" value="UMP-CMP KINASE 2, MITOCHONDRIAL"/>
    <property type="match status" value="1"/>
</dbReference>
<comment type="catalytic activity">
    <reaction evidence="10 11">
        <text>dTMP + ATP = dTDP + ADP</text>
        <dbReference type="Rhea" id="RHEA:13517"/>
        <dbReference type="ChEBI" id="CHEBI:30616"/>
        <dbReference type="ChEBI" id="CHEBI:58369"/>
        <dbReference type="ChEBI" id="CHEBI:63528"/>
        <dbReference type="ChEBI" id="CHEBI:456216"/>
        <dbReference type="EC" id="2.7.4.9"/>
    </reaction>
</comment>
<keyword evidence="8 11" id="KW-0067">ATP-binding</keyword>
<dbReference type="PANTHER" id="PTHR10344">
    <property type="entry name" value="THYMIDYLATE KINASE"/>
    <property type="match status" value="1"/>
</dbReference>
<gene>
    <name evidence="11 13" type="primary">tmk</name>
    <name evidence="13" type="ORF">ACFFLH_01715</name>
</gene>
<evidence type="ECO:0000256" key="2">
    <source>
        <dbReference type="ARBA" id="ARBA00012980"/>
    </source>
</evidence>
<protein>
    <recommendedName>
        <fullName evidence="3 11">Thymidylate kinase</fullName>
        <ecNumber evidence="2 11">2.7.4.9</ecNumber>
    </recommendedName>
    <alternativeName>
        <fullName evidence="9 11">dTMP kinase</fullName>
    </alternativeName>
</protein>
<feature type="binding site" evidence="11">
    <location>
        <begin position="10"/>
        <end position="17"/>
    </location>
    <ligand>
        <name>ATP</name>
        <dbReference type="ChEBI" id="CHEBI:30616"/>
    </ligand>
</feature>
<evidence type="ECO:0000313" key="14">
    <source>
        <dbReference type="Proteomes" id="UP001589628"/>
    </source>
</evidence>
<dbReference type="Pfam" id="PF02223">
    <property type="entry name" value="Thymidylate_kin"/>
    <property type="match status" value="1"/>
</dbReference>
<comment type="function">
    <text evidence="11">Phosphorylation of dTMP to form dTDP in both de novo and salvage pathways of dTTP synthesis.</text>
</comment>
<dbReference type="EMBL" id="JBHLZN010000001">
    <property type="protein sequence ID" value="MFB9885130.1"/>
    <property type="molecule type" value="Genomic_DNA"/>
</dbReference>
<keyword evidence="7 11" id="KW-0418">Kinase</keyword>
<dbReference type="RefSeq" id="WP_027313262.1">
    <property type="nucleotide sequence ID" value="NZ_JBHLZN010000001.1"/>
</dbReference>
<evidence type="ECO:0000256" key="4">
    <source>
        <dbReference type="ARBA" id="ARBA00022679"/>
    </source>
</evidence>
<accession>A0ABV5Z7B7</accession>
<evidence type="ECO:0000256" key="8">
    <source>
        <dbReference type="ARBA" id="ARBA00022840"/>
    </source>
</evidence>